<keyword evidence="2" id="KW-1185">Reference proteome</keyword>
<name>A0ACB9YRP4_9PEZI</name>
<dbReference type="Proteomes" id="UP001497700">
    <property type="component" value="Unassembled WGS sequence"/>
</dbReference>
<gene>
    <name evidence="1" type="ORF">F4820DRAFT_47549</name>
</gene>
<evidence type="ECO:0000313" key="2">
    <source>
        <dbReference type="Proteomes" id="UP001497700"/>
    </source>
</evidence>
<accession>A0ACB9YRP4</accession>
<organism evidence="1 2">
    <name type="scientific">Hypoxylon rubiginosum</name>
    <dbReference type="NCBI Taxonomy" id="110542"/>
    <lineage>
        <taxon>Eukaryota</taxon>
        <taxon>Fungi</taxon>
        <taxon>Dikarya</taxon>
        <taxon>Ascomycota</taxon>
        <taxon>Pezizomycotina</taxon>
        <taxon>Sordariomycetes</taxon>
        <taxon>Xylariomycetidae</taxon>
        <taxon>Xylariales</taxon>
        <taxon>Hypoxylaceae</taxon>
        <taxon>Hypoxylon</taxon>
    </lineage>
</organism>
<proteinExistence type="predicted"/>
<comment type="caution">
    <text evidence="1">The sequence shown here is derived from an EMBL/GenBank/DDBJ whole genome shotgun (WGS) entry which is preliminary data.</text>
</comment>
<protein>
    <submittedName>
        <fullName evidence="1">Uncharacterized protein</fullName>
    </submittedName>
</protein>
<dbReference type="EMBL" id="MU393540">
    <property type="protein sequence ID" value="KAI4861843.1"/>
    <property type="molecule type" value="Genomic_DNA"/>
</dbReference>
<evidence type="ECO:0000313" key="1">
    <source>
        <dbReference type="EMBL" id="KAI4861843.1"/>
    </source>
</evidence>
<reference evidence="1 2" key="1">
    <citation type="journal article" date="2022" name="New Phytol.">
        <title>Ecological generalism drives hyperdiversity of secondary metabolite gene clusters in xylarialean endophytes.</title>
        <authorList>
            <person name="Franco M.E.E."/>
            <person name="Wisecaver J.H."/>
            <person name="Arnold A.E."/>
            <person name="Ju Y.M."/>
            <person name="Slot J.C."/>
            <person name="Ahrendt S."/>
            <person name="Moore L.P."/>
            <person name="Eastman K.E."/>
            <person name="Scott K."/>
            <person name="Konkel Z."/>
            <person name="Mondo S.J."/>
            <person name="Kuo A."/>
            <person name="Hayes R.D."/>
            <person name="Haridas S."/>
            <person name="Andreopoulos B."/>
            <person name="Riley R."/>
            <person name="LaButti K."/>
            <person name="Pangilinan J."/>
            <person name="Lipzen A."/>
            <person name="Amirebrahimi M."/>
            <person name="Yan J."/>
            <person name="Adam C."/>
            <person name="Keymanesh K."/>
            <person name="Ng V."/>
            <person name="Louie K."/>
            <person name="Northen T."/>
            <person name="Drula E."/>
            <person name="Henrissat B."/>
            <person name="Hsieh H.M."/>
            <person name="Youens-Clark K."/>
            <person name="Lutzoni F."/>
            <person name="Miadlikowska J."/>
            <person name="Eastwood D.C."/>
            <person name="Hamelin R.C."/>
            <person name="Grigoriev I.V."/>
            <person name="U'Ren J.M."/>
        </authorList>
    </citation>
    <scope>NUCLEOTIDE SEQUENCE [LARGE SCALE GENOMIC DNA]</scope>
    <source>
        <strain evidence="1 2">CBS 119005</strain>
    </source>
</reference>
<sequence length="368" mass="40970">MLANNNNPQAKKAIDTDNDTLRRRRERGRRSQAGFRKRQAEANQRIKDQNNQLKRSIERLVNTIHGDENPELLNSIACVAEAAGVNVERLSQSDPVQPLPRHISENTHVRLYPVGGEDDVIISATTRDYIGKPSYRSNSDLGSSAAPSSPPPQRLTCGLWLDNLHYMRITVPPDDIVPYLGPGSTTFAGILFWSLMDHGQNKCPRKHTDTTILITKALGHSKVTEDWPVRYIEAMVEARLEYKRSGSISSRFASAAEPDLATVVCDRITADYHARGIDPDQWISVKGIERRVKRMAGDAAFAVLEAAAKGESDSVLRHLFEIIECKLHETCICFGDGPRWKVDTVDGIFLDWVQTAFWTPSGKGSGRG</sequence>